<reference evidence="2" key="1">
    <citation type="submission" date="2020-11" db="EMBL/GenBank/DDBJ databases">
        <title>Nocardia NEAU-351.nov., a novel actinomycete isolated from the cow dung.</title>
        <authorList>
            <person name="Zhang X."/>
        </authorList>
    </citation>
    <scope>NUCLEOTIDE SEQUENCE</scope>
    <source>
        <strain evidence="2">NEAU-351</strain>
    </source>
</reference>
<name>A0A931MZL8_9NOCA</name>
<dbReference type="InterPro" id="IPR007278">
    <property type="entry name" value="DUF397"/>
</dbReference>
<dbReference type="RefSeq" id="WP_196148638.1">
    <property type="nucleotide sequence ID" value="NZ_JADMLG010000003.1"/>
</dbReference>
<evidence type="ECO:0000313" key="2">
    <source>
        <dbReference type="EMBL" id="MBH0776285.1"/>
    </source>
</evidence>
<keyword evidence="3" id="KW-1185">Reference proteome</keyword>
<dbReference type="EMBL" id="JADMLG010000003">
    <property type="protein sequence ID" value="MBH0776285.1"/>
    <property type="molecule type" value="Genomic_DNA"/>
</dbReference>
<dbReference type="Proteomes" id="UP000655751">
    <property type="component" value="Unassembled WGS sequence"/>
</dbReference>
<evidence type="ECO:0000313" key="3">
    <source>
        <dbReference type="Proteomes" id="UP000655751"/>
    </source>
</evidence>
<comment type="caution">
    <text evidence="2">The sequence shown here is derived from an EMBL/GenBank/DDBJ whole genome shotgun (WGS) entry which is preliminary data.</text>
</comment>
<proteinExistence type="predicted"/>
<sequence length="66" mass="7135">MISDHPNATWFKSSHSQPTGECVEVAHLPTGAVGVRDSKHPTAPTLTFTAPEWDAFLRDTRSGSLS</sequence>
<gene>
    <name evidence="2" type="ORF">IT779_08320</name>
</gene>
<feature type="domain" description="DUF397" evidence="1">
    <location>
        <begin position="8"/>
        <end position="60"/>
    </location>
</feature>
<evidence type="ECO:0000259" key="1">
    <source>
        <dbReference type="Pfam" id="PF04149"/>
    </source>
</evidence>
<accession>A0A931MZL8</accession>
<dbReference type="Pfam" id="PF04149">
    <property type="entry name" value="DUF397"/>
    <property type="match status" value="1"/>
</dbReference>
<dbReference type="AlphaFoldDB" id="A0A931MZL8"/>
<organism evidence="2 3">
    <name type="scientific">Nocardia bovistercoris</name>
    <dbReference type="NCBI Taxonomy" id="2785916"/>
    <lineage>
        <taxon>Bacteria</taxon>
        <taxon>Bacillati</taxon>
        <taxon>Actinomycetota</taxon>
        <taxon>Actinomycetes</taxon>
        <taxon>Mycobacteriales</taxon>
        <taxon>Nocardiaceae</taxon>
        <taxon>Nocardia</taxon>
    </lineage>
</organism>
<protein>
    <submittedName>
        <fullName evidence="2">DUF397 domain-containing protein</fullName>
    </submittedName>
</protein>